<evidence type="ECO:0000256" key="1">
    <source>
        <dbReference type="SAM" id="MobiDB-lite"/>
    </source>
</evidence>
<evidence type="ECO:0000313" key="3">
    <source>
        <dbReference type="EMBL" id="KAE9048423.1"/>
    </source>
</evidence>
<keyword evidence="6" id="KW-1185">Reference proteome</keyword>
<dbReference type="AlphaFoldDB" id="A0A6A4G0B0"/>
<sequence>MNAVNAASRKRSQWASAPRIIRKKKPDYDPTVDP</sequence>
<evidence type="ECO:0000313" key="7">
    <source>
        <dbReference type="Proteomes" id="UP000435112"/>
    </source>
</evidence>
<comment type="caution">
    <text evidence="4">The sequence shown here is derived from an EMBL/GenBank/DDBJ whole genome shotgun (WGS) entry which is preliminary data.</text>
</comment>
<dbReference type="EMBL" id="QXFT01000298">
    <property type="protein sequence ID" value="KAE9348002.1"/>
    <property type="molecule type" value="Genomic_DNA"/>
</dbReference>
<dbReference type="Proteomes" id="UP000435112">
    <property type="component" value="Unassembled WGS sequence"/>
</dbReference>
<evidence type="ECO:0000313" key="2">
    <source>
        <dbReference type="EMBL" id="KAE9042104.1"/>
    </source>
</evidence>
<evidence type="ECO:0000313" key="6">
    <source>
        <dbReference type="Proteomes" id="UP000434957"/>
    </source>
</evidence>
<evidence type="ECO:0000313" key="4">
    <source>
        <dbReference type="EMBL" id="KAE9348002.1"/>
    </source>
</evidence>
<name>A0A6A4G0B0_9STRA</name>
<dbReference type="EMBL" id="QXFV01000147">
    <property type="protein sequence ID" value="KAE9048423.1"/>
    <property type="molecule type" value="Genomic_DNA"/>
</dbReference>
<protein>
    <submittedName>
        <fullName evidence="4">Uncharacterized protein</fullName>
    </submittedName>
</protein>
<feature type="region of interest" description="Disordered" evidence="1">
    <location>
        <begin position="1"/>
        <end position="34"/>
    </location>
</feature>
<gene>
    <name evidence="3" type="ORF">PR001_g3824</name>
    <name evidence="2" type="ORF">PR002_g4101</name>
    <name evidence="4" type="ORF">PR003_g6632</name>
</gene>
<reference evidence="4 6" key="1">
    <citation type="submission" date="2018-08" db="EMBL/GenBank/DDBJ databases">
        <title>Genomic investigation of the strawberry pathogen Phytophthora fragariae indicates pathogenicity is determined by transcriptional variation in three key races.</title>
        <authorList>
            <person name="Adams T.M."/>
            <person name="Armitage A.D."/>
            <person name="Sobczyk M.K."/>
            <person name="Bates H.J."/>
            <person name="Dunwell J.M."/>
            <person name="Nellist C.F."/>
            <person name="Harrison R.J."/>
        </authorList>
    </citation>
    <scope>NUCLEOTIDE SEQUENCE [LARGE SCALE GENOMIC DNA]</scope>
    <source>
        <strain evidence="3 5">SCRP249</strain>
        <strain evidence="2 7">SCRP324</strain>
        <strain evidence="4 6">SCRP333</strain>
    </source>
</reference>
<dbReference type="Proteomes" id="UP000429607">
    <property type="component" value="Unassembled WGS sequence"/>
</dbReference>
<organism evidence="4 6">
    <name type="scientific">Phytophthora rubi</name>
    <dbReference type="NCBI Taxonomy" id="129364"/>
    <lineage>
        <taxon>Eukaryota</taxon>
        <taxon>Sar</taxon>
        <taxon>Stramenopiles</taxon>
        <taxon>Oomycota</taxon>
        <taxon>Peronosporomycetes</taxon>
        <taxon>Peronosporales</taxon>
        <taxon>Peronosporaceae</taxon>
        <taxon>Phytophthora</taxon>
    </lineage>
</organism>
<accession>A0A6A4G0B0</accession>
<evidence type="ECO:0000313" key="5">
    <source>
        <dbReference type="Proteomes" id="UP000429607"/>
    </source>
</evidence>
<dbReference type="Proteomes" id="UP000434957">
    <property type="component" value="Unassembled WGS sequence"/>
</dbReference>
<dbReference type="EMBL" id="QXFU01000155">
    <property type="protein sequence ID" value="KAE9042104.1"/>
    <property type="molecule type" value="Genomic_DNA"/>
</dbReference>
<proteinExistence type="predicted"/>